<reference evidence="4 6" key="3">
    <citation type="submission" date="2016-10" db="EMBL/GenBank/DDBJ databases">
        <authorList>
            <person name="de Groot N.N."/>
        </authorList>
    </citation>
    <scope>NUCLEOTIDE SEQUENCE [LARGE SCALE GENOMIC DNA]</scope>
    <source>
        <strain evidence="4 6">CGMCC 1.6117</strain>
    </source>
</reference>
<accession>A0A099F369</accession>
<dbReference type="EMBL" id="FOJO01000003">
    <property type="protein sequence ID" value="SFA44052.1"/>
    <property type="molecule type" value="Genomic_DNA"/>
</dbReference>
<dbReference type="Proteomes" id="UP000029846">
    <property type="component" value="Unassembled WGS sequence"/>
</dbReference>
<dbReference type="InterPro" id="IPR036761">
    <property type="entry name" value="TTHA0802/YceI-like_sf"/>
</dbReference>
<reference evidence="3 5" key="1">
    <citation type="submission" date="2014-09" db="EMBL/GenBank/DDBJ databases">
        <authorList>
            <person name="McGinnis J.M."/>
            <person name="Wolfgang W.J."/>
        </authorList>
    </citation>
    <scope>NUCLEOTIDE SEQUENCE [LARGE SCALE GENOMIC DNA]</scope>
    <source>
        <strain evidence="3 5">JCM 14014</strain>
    </source>
</reference>
<keyword evidence="5" id="KW-1185">Reference proteome</keyword>
<feature type="domain" description="Lipid/polyisoprenoid-binding YceI-like" evidence="2">
    <location>
        <begin position="25"/>
        <end position="190"/>
    </location>
</feature>
<feature type="signal peptide" evidence="1">
    <location>
        <begin position="1"/>
        <end position="21"/>
    </location>
</feature>
<dbReference type="EMBL" id="JRKN01000007">
    <property type="protein sequence ID" value="KGJ05115.1"/>
    <property type="molecule type" value="Genomic_DNA"/>
</dbReference>
<evidence type="ECO:0000313" key="6">
    <source>
        <dbReference type="Proteomes" id="UP000182312"/>
    </source>
</evidence>
<protein>
    <submittedName>
        <fullName evidence="4">Polyisoprenoid-binding protein YceI</fullName>
    </submittedName>
</protein>
<name>A0A099F369_9RHOB</name>
<evidence type="ECO:0000313" key="5">
    <source>
        <dbReference type="Proteomes" id="UP000029846"/>
    </source>
</evidence>
<dbReference type="OrthoDB" id="9811006at2"/>
<dbReference type="PANTHER" id="PTHR34406">
    <property type="entry name" value="PROTEIN YCEI"/>
    <property type="match status" value="1"/>
</dbReference>
<sequence>MKPVFVSVAMMALIGASGALAAPVTYRFDPAHSQVVFEYSHMGFSNSTGIINGVTGTLVLDRDDLAASSVEAVMPLSGLRTVSPELDQHLFGPDFFNTDVAKAEAVFRSTRVEPDDDDEARVTGDLTLNGVTRQVVLEVELNKLAPNPMDGRETIGFDAETEIRRSDFNLGQFAPAVEDEVDIDITIEAVVAE</sequence>
<evidence type="ECO:0000313" key="4">
    <source>
        <dbReference type="EMBL" id="SFA44052.1"/>
    </source>
</evidence>
<dbReference type="Pfam" id="PF04264">
    <property type="entry name" value="YceI"/>
    <property type="match status" value="1"/>
</dbReference>
<feature type="chain" id="PRO_5010409380" evidence="1">
    <location>
        <begin position="22"/>
        <end position="193"/>
    </location>
</feature>
<dbReference type="Gene3D" id="2.40.128.110">
    <property type="entry name" value="Lipid/polyisoprenoid-binding, YceI-like"/>
    <property type="match status" value="1"/>
</dbReference>
<reference evidence="3 5" key="2">
    <citation type="submission" date="2014-10" db="EMBL/GenBank/DDBJ databases">
        <title>Paracoccus sanguinis sp. nov., isolated from clinical specimens of New York State patients.</title>
        <authorList>
            <person name="Mingle L.A."/>
            <person name="Cole J.A."/>
            <person name="Lapierre P."/>
            <person name="Musser K.A."/>
        </authorList>
    </citation>
    <scope>NUCLEOTIDE SEQUENCE [LARGE SCALE GENOMIC DNA]</scope>
    <source>
        <strain evidence="3 5">JCM 14014</strain>
    </source>
</reference>
<evidence type="ECO:0000313" key="3">
    <source>
        <dbReference type="EMBL" id="KGJ05115.1"/>
    </source>
</evidence>
<evidence type="ECO:0000256" key="1">
    <source>
        <dbReference type="SAM" id="SignalP"/>
    </source>
</evidence>
<dbReference type="STRING" id="376733.SAMN04487972_103156"/>
<keyword evidence="1" id="KW-0732">Signal</keyword>
<evidence type="ECO:0000259" key="2">
    <source>
        <dbReference type="SMART" id="SM00867"/>
    </source>
</evidence>
<dbReference type="RefSeq" id="WP_036739766.1">
    <property type="nucleotide sequence ID" value="NZ_FOJO01000003.1"/>
</dbReference>
<dbReference type="SMART" id="SM00867">
    <property type="entry name" value="YceI"/>
    <property type="match status" value="1"/>
</dbReference>
<dbReference type="PANTHER" id="PTHR34406:SF1">
    <property type="entry name" value="PROTEIN YCEI"/>
    <property type="match status" value="1"/>
</dbReference>
<dbReference type="AlphaFoldDB" id="A0A099F369"/>
<organism evidence="3 5">
    <name type="scientific">Paracoccus halophilus</name>
    <dbReference type="NCBI Taxonomy" id="376733"/>
    <lineage>
        <taxon>Bacteria</taxon>
        <taxon>Pseudomonadati</taxon>
        <taxon>Pseudomonadota</taxon>
        <taxon>Alphaproteobacteria</taxon>
        <taxon>Rhodobacterales</taxon>
        <taxon>Paracoccaceae</taxon>
        <taxon>Paracoccus</taxon>
    </lineage>
</organism>
<proteinExistence type="predicted"/>
<dbReference type="eggNOG" id="COG2353">
    <property type="taxonomic scope" value="Bacteria"/>
</dbReference>
<gene>
    <name evidence="3" type="ORF">IT41_06920</name>
    <name evidence="4" type="ORF">SAMN04487972_103156</name>
</gene>
<dbReference type="Proteomes" id="UP000182312">
    <property type="component" value="Unassembled WGS sequence"/>
</dbReference>
<dbReference type="InterPro" id="IPR007372">
    <property type="entry name" value="Lipid/polyisoprenoid-bd_YceI"/>
</dbReference>
<dbReference type="SUPFAM" id="SSF101874">
    <property type="entry name" value="YceI-like"/>
    <property type="match status" value="1"/>
</dbReference>